<reference evidence="1" key="1">
    <citation type="submission" date="2022-07" db="EMBL/GenBank/DDBJ databases">
        <title>Pseudomonas nunamit sp. nov. an antifungal species isolated from Greenland.</title>
        <authorList>
            <person name="Ntana F."/>
            <person name="Hennessy R.C."/>
            <person name="Zervas A."/>
            <person name="Stougaard P."/>
        </authorList>
    </citation>
    <scope>NUCLEOTIDE SEQUENCE</scope>
    <source>
        <strain evidence="1">In5</strain>
    </source>
</reference>
<dbReference type="EMBL" id="CP101125">
    <property type="protein sequence ID" value="UTO17643.1"/>
    <property type="molecule type" value="Genomic_DNA"/>
</dbReference>
<evidence type="ECO:0000313" key="1">
    <source>
        <dbReference type="EMBL" id="UTO17643.1"/>
    </source>
</evidence>
<dbReference type="RefSeq" id="WP_054615302.1">
    <property type="nucleotide sequence ID" value="NZ_CP101125.1"/>
</dbReference>
<name>A0ABY5EPJ0_9PSED</name>
<accession>A0ABY5EPJ0</accession>
<gene>
    <name evidence="1" type="ORF">NK667_15215</name>
</gene>
<keyword evidence="2" id="KW-1185">Reference proteome</keyword>
<protein>
    <submittedName>
        <fullName evidence="1">Uncharacterized protein</fullName>
    </submittedName>
</protein>
<sequence length="287" mass="32757">MEINDKGLFDRITLANRVIKVVQGLLGDTPLNRRGKLEEVESLTVDVLGDMNTFFKVVAVREYLHTRSDQLRTRPAQQRHETRVANKQIRAYDPTETANRPKVVLGSLSVPGSKGMCQEYAALTYGLLRYLLPQTDKVCYVYEDHIKHYFCTIGDHDTRDSIPENLIVVDAWYTKSEAVLWKDSDHKNKGYTGSAIYCKPGKSAVNFNEAVVNEALARDLIAKARHSYMGRFMEENYERTIQGRINEAKVVQKSPTTLVLHDRNQYPGHMSTFARSDNYVGYEFVAK</sequence>
<proteinExistence type="predicted"/>
<evidence type="ECO:0000313" key="2">
    <source>
        <dbReference type="Proteomes" id="UP001059607"/>
    </source>
</evidence>
<organism evidence="1 2">
    <name type="scientific">Pseudomonas nunensis</name>
    <dbReference type="NCBI Taxonomy" id="2961896"/>
    <lineage>
        <taxon>Bacteria</taxon>
        <taxon>Pseudomonadati</taxon>
        <taxon>Pseudomonadota</taxon>
        <taxon>Gammaproteobacteria</taxon>
        <taxon>Pseudomonadales</taxon>
        <taxon>Pseudomonadaceae</taxon>
        <taxon>Pseudomonas</taxon>
    </lineage>
</organism>
<dbReference type="Proteomes" id="UP001059607">
    <property type="component" value="Chromosome"/>
</dbReference>